<evidence type="ECO:0000256" key="1">
    <source>
        <dbReference type="SAM" id="MobiDB-lite"/>
    </source>
</evidence>
<evidence type="ECO:0000313" key="2">
    <source>
        <dbReference type="Proteomes" id="UP000095287"/>
    </source>
</evidence>
<keyword evidence="2" id="KW-1185">Reference proteome</keyword>
<organism evidence="2 3">
    <name type="scientific">Steinernema glaseri</name>
    <dbReference type="NCBI Taxonomy" id="37863"/>
    <lineage>
        <taxon>Eukaryota</taxon>
        <taxon>Metazoa</taxon>
        <taxon>Ecdysozoa</taxon>
        <taxon>Nematoda</taxon>
        <taxon>Chromadorea</taxon>
        <taxon>Rhabditida</taxon>
        <taxon>Tylenchina</taxon>
        <taxon>Panagrolaimomorpha</taxon>
        <taxon>Strongyloidoidea</taxon>
        <taxon>Steinernematidae</taxon>
        <taxon>Steinernema</taxon>
    </lineage>
</organism>
<feature type="region of interest" description="Disordered" evidence="1">
    <location>
        <begin position="71"/>
        <end position="91"/>
    </location>
</feature>
<accession>A0A1I7XYG6</accession>
<name>A0A1I7XYG6_9BILA</name>
<dbReference type="Proteomes" id="UP000095287">
    <property type="component" value="Unplaced"/>
</dbReference>
<sequence length="91" mass="10826">MFGLSVHRFRNWISRKIRRRFGKEEPKMEHFPLNRLLCLASRMAVRGKLLPYNRKTVCLLQLVDSLDWRGTTGQGPPKRIRFRPKLPPILE</sequence>
<dbReference type="WBParaSite" id="L893_g10754.t1">
    <property type="protein sequence ID" value="L893_g10754.t1"/>
    <property type="gene ID" value="L893_g10754"/>
</dbReference>
<evidence type="ECO:0000313" key="3">
    <source>
        <dbReference type="WBParaSite" id="L893_g10754.t1"/>
    </source>
</evidence>
<dbReference type="AlphaFoldDB" id="A0A1I7XYG6"/>
<reference evidence="3" key="1">
    <citation type="submission" date="2016-11" db="UniProtKB">
        <authorList>
            <consortium name="WormBaseParasite"/>
        </authorList>
    </citation>
    <scope>IDENTIFICATION</scope>
</reference>
<protein>
    <submittedName>
        <fullName evidence="3">Uncharacterized protein</fullName>
    </submittedName>
</protein>
<proteinExistence type="predicted"/>